<dbReference type="EMBL" id="RBIL01000002">
    <property type="protein sequence ID" value="RKQ87900.1"/>
    <property type="molecule type" value="Genomic_DNA"/>
</dbReference>
<accession>A0A660L8K4</accession>
<dbReference type="InterPro" id="IPR000073">
    <property type="entry name" value="AB_hydrolase_1"/>
</dbReference>
<dbReference type="GO" id="GO:0016020">
    <property type="term" value="C:membrane"/>
    <property type="evidence" value="ECO:0007669"/>
    <property type="project" value="TreeGrafter"/>
</dbReference>
<gene>
    <name evidence="2" type="ORF">C8N24_5933</name>
</gene>
<dbReference type="PANTHER" id="PTHR43798">
    <property type="entry name" value="MONOACYLGLYCEROL LIPASE"/>
    <property type="match status" value="1"/>
</dbReference>
<keyword evidence="3" id="KW-1185">Reference proteome</keyword>
<dbReference type="GO" id="GO:0003824">
    <property type="term" value="F:catalytic activity"/>
    <property type="evidence" value="ECO:0007669"/>
    <property type="project" value="InterPro"/>
</dbReference>
<feature type="domain" description="AB hydrolase-1" evidence="1">
    <location>
        <begin position="50"/>
        <end position="164"/>
    </location>
</feature>
<dbReference type="PRINTS" id="PR00111">
    <property type="entry name" value="ABHYDROLASE"/>
</dbReference>
<dbReference type="InterPro" id="IPR000639">
    <property type="entry name" value="Epox_hydrolase-like"/>
</dbReference>
<dbReference type="Pfam" id="PF00561">
    <property type="entry name" value="Abhydrolase_1"/>
    <property type="match status" value="2"/>
</dbReference>
<proteinExistence type="predicted"/>
<evidence type="ECO:0000313" key="3">
    <source>
        <dbReference type="Proteomes" id="UP000278962"/>
    </source>
</evidence>
<dbReference type="AlphaFoldDB" id="A0A660L8K4"/>
<evidence type="ECO:0000259" key="1">
    <source>
        <dbReference type="Pfam" id="PF00561"/>
    </source>
</evidence>
<organism evidence="2 3">
    <name type="scientific">Solirubrobacter pauli</name>
    <dbReference type="NCBI Taxonomy" id="166793"/>
    <lineage>
        <taxon>Bacteria</taxon>
        <taxon>Bacillati</taxon>
        <taxon>Actinomycetota</taxon>
        <taxon>Thermoleophilia</taxon>
        <taxon>Solirubrobacterales</taxon>
        <taxon>Solirubrobacteraceae</taxon>
        <taxon>Solirubrobacter</taxon>
    </lineage>
</organism>
<evidence type="ECO:0000313" key="2">
    <source>
        <dbReference type="EMBL" id="RKQ87900.1"/>
    </source>
</evidence>
<comment type="caution">
    <text evidence="2">The sequence shown here is derived from an EMBL/GenBank/DDBJ whole genome shotgun (WGS) entry which is preliminary data.</text>
</comment>
<sequence length="300" mass="32538">MNAFIRSRPDPNYADGDDSTWISVDWPSLTRDETVLGKRLRVVDTGGDGPPLLFLHGLGGLWQNWLLNIPAFMGRFRVIAPDLPGFGGSEMPAGRISIQGFARVIDALCDQLDIEAPIIVGNSMGGFIGAEVALAFPTRVRKLVLVSAAGISVEHMWKEPVMAIGRLMAVGAARAGVKQLPVASRPRLRRAALQLVVRYPEKLSVPLASELVVGAGAQGFVGGLDAVLDYSFRERLAEIEIPTLIVWGRNDILIPVADAYEFERLIGANARVEVFDDTGHLSMLERPSRFNGLLAEFIAA</sequence>
<protein>
    <submittedName>
        <fullName evidence="2">Pimeloyl-ACP methyl ester carboxylesterase</fullName>
    </submittedName>
</protein>
<dbReference type="InterPro" id="IPR029058">
    <property type="entry name" value="AB_hydrolase_fold"/>
</dbReference>
<name>A0A660L8K4_9ACTN</name>
<dbReference type="InterPro" id="IPR050266">
    <property type="entry name" value="AB_hydrolase_sf"/>
</dbReference>
<dbReference type="PANTHER" id="PTHR43798:SF33">
    <property type="entry name" value="HYDROLASE, PUTATIVE (AFU_ORTHOLOGUE AFUA_2G14860)-RELATED"/>
    <property type="match status" value="1"/>
</dbReference>
<dbReference type="PRINTS" id="PR00412">
    <property type="entry name" value="EPOXHYDRLASE"/>
</dbReference>
<dbReference type="Gene3D" id="3.40.50.1820">
    <property type="entry name" value="alpha/beta hydrolase"/>
    <property type="match status" value="1"/>
</dbReference>
<dbReference type="Proteomes" id="UP000278962">
    <property type="component" value="Unassembled WGS sequence"/>
</dbReference>
<feature type="domain" description="AB hydrolase-1" evidence="1">
    <location>
        <begin position="231"/>
        <end position="287"/>
    </location>
</feature>
<reference evidence="2 3" key="1">
    <citation type="submission" date="2018-10" db="EMBL/GenBank/DDBJ databases">
        <title>Genomic Encyclopedia of Archaeal and Bacterial Type Strains, Phase II (KMG-II): from individual species to whole genera.</title>
        <authorList>
            <person name="Goeker M."/>
        </authorList>
    </citation>
    <scope>NUCLEOTIDE SEQUENCE [LARGE SCALE GENOMIC DNA]</scope>
    <source>
        <strain evidence="2 3">DSM 14954</strain>
    </source>
</reference>
<dbReference type="SUPFAM" id="SSF53474">
    <property type="entry name" value="alpha/beta-Hydrolases"/>
    <property type="match status" value="1"/>
</dbReference>